<dbReference type="AlphaFoldDB" id="X1DXV6"/>
<evidence type="ECO:0000256" key="1">
    <source>
        <dbReference type="ARBA" id="ARBA00022478"/>
    </source>
</evidence>
<dbReference type="InterPro" id="IPR006111">
    <property type="entry name" value="Rpo6/Rpb6"/>
</dbReference>
<comment type="caution">
    <text evidence="3">The sequence shown here is derived from an EMBL/GenBank/DDBJ whole genome shotgun (WGS) entry which is preliminary data.</text>
</comment>
<dbReference type="GO" id="GO:0003677">
    <property type="term" value="F:DNA binding"/>
    <property type="evidence" value="ECO:0007669"/>
    <property type="project" value="InterPro"/>
</dbReference>
<dbReference type="Pfam" id="PF01192">
    <property type="entry name" value="RNA_pol_Rpb6"/>
    <property type="match status" value="1"/>
</dbReference>
<dbReference type="GO" id="GO:0003899">
    <property type="term" value="F:DNA-directed RNA polymerase activity"/>
    <property type="evidence" value="ECO:0007669"/>
    <property type="project" value="InterPro"/>
</dbReference>
<protein>
    <recommendedName>
        <fullName evidence="4">DNA-directed RNA polymerase</fullName>
    </recommendedName>
</protein>
<accession>X1DXV6</accession>
<name>X1DXV6_9ZZZZ</name>
<dbReference type="Gene3D" id="3.90.940.10">
    <property type="match status" value="1"/>
</dbReference>
<keyword evidence="2" id="KW-0804">Transcription</keyword>
<dbReference type="NCBIfam" id="NF002208">
    <property type="entry name" value="PRK01099.1-3"/>
    <property type="match status" value="1"/>
</dbReference>
<dbReference type="SMART" id="SM01409">
    <property type="entry name" value="RNA_pol_Rpb6"/>
    <property type="match status" value="1"/>
</dbReference>
<proteinExistence type="predicted"/>
<dbReference type="GO" id="GO:0042797">
    <property type="term" value="P:tRNA transcription by RNA polymerase III"/>
    <property type="evidence" value="ECO:0007669"/>
    <property type="project" value="TreeGrafter"/>
</dbReference>
<dbReference type="EMBL" id="BART01029438">
    <property type="protein sequence ID" value="GAH01228.1"/>
    <property type="molecule type" value="Genomic_DNA"/>
</dbReference>
<feature type="non-terminal residue" evidence="3">
    <location>
        <position position="1"/>
    </location>
</feature>
<dbReference type="InterPro" id="IPR020708">
    <property type="entry name" value="DNA-dir_RNA_polK_14-18kDa_CS"/>
</dbReference>
<dbReference type="GO" id="GO:0006360">
    <property type="term" value="P:transcription by RNA polymerase I"/>
    <property type="evidence" value="ECO:0007669"/>
    <property type="project" value="TreeGrafter"/>
</dbReference>
<dbReference type="SUPFAM" id="SSF63562">
    <property type="entry name" value="RPB6/omega subunit-like"/>
    <property type="match status" value="1"/>
</dbReference>
<sequence length="81" mass="8928">HVGPPILTRFEKTRIVGARALQLSLGAPILTPLPDDVIDVVEIAILELEAKAVPISIRRTLPDGLYMDIPITVLQRPRILK</sequence>
<organism evidence="3">
    <name type="scientific">marine sediment metagenome</name>
    <dbReference type="NCBI Taxonomy" id="412755"/>
    <lineage>
        <taxon>unclassified sequences</taxon>
        <taxon>metagenomes</taxon>
        <taxon>ecological metagenomes</taxon>
    </lineage>
</organism>
<dbReference type="InterPro" id="IPR006110">
    <property type="entry name" value="Pol_omega/Rpo6/RPB6"/>
</dbReference>
<dbReference type="GO" id="GO:0006366">
    <property type="term" value="P:transcription by RNA polymerase II"/>
    <property type="evidence" value="ECO:0007669"/>
    <property type="project" value="TreeGrafter"/>
</dbReference>
<evidence type="ECO:0000256" key="2">
    <source>
        <dbReference type="ARBA" id="ARBA00023163"/>
    </source>
</evidence>
<gene>
    <name evidence="3" type="ORF">S01H4_51655</name>
</gene>
<evidence type="ECO:0008006" key="4">
    <source>
        <dbReference type="Google" id="ProtNLM"/>
    </source>
</evidence>
<dbReference type="PANTHER" id="PTHR47227:SF5">
    <property type="entry name" value="DNA-DIRECTED RNA POLYMERASES I, II, AND III SUBUNIT RPABC2"/>
    <property type="match status" value="1"/>
</dbReference>
<keyword evidence="1" id="KW-0240">DNA-directed RNA polymerase</keyword>
<reference evidence="3" key="1">
    <citation type="journal article" date="2014" name="Front. Microbiol.">
        <title>High frequency of phylogenetically diverse reductive dehalogenase-homologous genes in deep subseafloor sedimentary metagenomes.</title>
        <authorList>
            <person name="Kawai M."/>
            <person name="Futagami T."/>
            <person name="Toyoda A."/>
            <person name="Takaki Y."/>
            <person name="Nishi S."/>
            <person name="Hori S."/>
            <person name="Arai W."/>
            <person name="Tsubouchi T."/>
            <person name="Morono Y."/>
            <person name="Uchiyama I."/>
            <person name="Ito T."/>
            <person name="Fujiyama A."/>
            <person name="Inagaki F."/>
            <person name="Takami H."/>
        </authorList>
    </citation>
    <scope>NUCLEOTIDE SEQUENCE</scope>
    <source>
        <strain evidence="3">Expedition CK06-06</strain>
    </source>
</reference>
<dbReference type="GO" id="GO:0000428">
    <property type="term" value="C:DNA-directed RNA polymerase complex"/>
    <property type="evidence" value="ECO:0007669"/>
    <property type="project" value="UniProtKB-KW"/>
</dbReference>
<dbReference type="PIRSF" id="PIRSF000778">
    <property type="entry name" value="RpoK/RPB6"/>
    <property type="match status" value="1"/>
</dbReference>
<evidence type="ECO:0000313" key="3">
    <source>
        <dbReference type="EMBL" id="GAH01228.1"/>
    </source>
</evidence>
<dbReference type="InterPro" id="IPR036161">
    <property type="entry name" value="RPB6/omega-like_sf"/>
</dbReference>
<dbReference type="PANTHER" id="PTHR47227">
    <property type="entry name" value="DNA-DIRECTED RNA POLYMERASE SUBUNIT K"/>
    <property type="match status" value="1"/>
</dbReference>
<dbReference type="PROSITE" id="PS01111">
    <property type="entry name" value="RNA_POL_K_14KD"/>
    <property type="match status" value="1"/>
</dbReference>